<dbReference type="EC" id="2.7.11.1" evidence="3"/>
<keyword evidence="6" id="KW-0547">Nucleotide-binding</keyword>
<feature type="compositionally biased region" description="Low complexity" evidence="9">
    <location>
        <begin position="976"/>
        <end position="994"/>
    </location>
</feature>
<dbReference type="InterPro" id="IPR036936">
    <property type="entry name" value="CRIB_dom_sf"/>
</dbReference>
<name>A0A1I8IHW8_9PLAT</name>
<feature type="region of interest" description="Disordered" evidence="9">
    <location>
        <begin position="941"/>
        <end position="1042"/>
    </location>
</feature>
<dbReference type="InterPro" id="IPR000095">
    <property type="entry name" value="CRIB_dom"/>
</dbReference>
<keyword evidence="5" id="KW-0479">Metal-binding</keyword>
<keyword evidence="4" id="KW-0808">Transferase</keyword>
<dbReference type="GO" id="GO:0004674">
    <property type="term" value="F:protein serine/threonine kinase activity"/>
    <property type="evidence" value="ECO:0007669"/>
    <property type="project" value="UniProtKB-EC"/>
</dbReference>
<organism evidence="11 12">
    <name type="scientific">Macrostomum lignano</name>
    <dbReference type="NCBI Taxonomy" id="282301"/>
    <lineage>
        <taxon>Eukaryota</taxon>
        <taxon>Metazoa</taxon>
        <taxon>Spiralia</taxon>
        <taxon>Lophotrochozoa</taxon>
        <taxon>Platyhelminthes</taxon>
        <taxon>Rhabditophora</taxon>
        <taxon>Macrostomorpha</taxon>
        <taxon>Macrostomida</taxon>
        <taxon>Macrostomidae</taxon>
        <taxon>Macrostomum</taxon>
    </lineage>
</organism>
<dbReference type="InterPro" id="IPR006461">
    <property type="entry name" value="PLAC_motif_containing"/>
</dbReference>
<dbReference type="Gene3D" id="3.30.200.20">
    <property type="entry name" value="Phosphorylase Kinase, domain 1"/>
    <property type="match status" value="2"/>
</dbReference>
<dbReference type="InterPro" id="IPR000719">
    <property type="entry name" value="Prot_kinase_dom"/>
</dbReference>
<evidence type="ECO:0000313" key="11">
    <source>
        <dbReference type="Proteomes" id="UP000095280"/>
    </source>
</evidence>
<keyword evidence="8" id="KW-0460">Magnesium</keyword>
<evidence type="ECO:0000256" key="9">
    <source>
        <dbReference type="SAM" id="MobiDB-lite"/>
    </source>
</evidence>
<evidence type="ECO:0000256" key="8">
    <source>
        <dbReference type="ARBA" id="ARBA00022842"/>
    </source>
</evidence>
<feature type="region of interest" description="Disordered" evidence="9">
    <location>
        <begin position="530"/>
        <end position="553"/>
    </location>
</feature>
<dbReference type="Proteomes" id="UP000095280">
    <property type="component" value="Unplaced"/>
</dbReference>
<comment type="cofactor">
    <cofactor evidence="1">
        <name>Mg(2+)</name>
        <dbReference type="ChEBI" id="CHEBI:18420"/>
    </cofactor>
</comment>
<evidence type="ECO:0000256" key="3">
    <source>
        <dbReference type="ARBA" id="ARBA00012513"/>
    </source>
</evidence>
<dbReference type="PANTHER" id="PTHR45832:SF8">
    <property type="entry name" value="PROTEIN KINASE DOMAIN-CONTAINING PROTEIN"/>
    <property type="match status" value="1"/>
</dbReference>
<dbReference type="Gene3D" id="3.90.810.10">
    <property type="entry name" value="CRIB domain"/>
    <property type="match status" value="1"/>
</dbReference>
<evidence type="ECO:0000259" key="10">
    <source>
        <dbReference type="PROSITE" id="PS50011"/>
    </source>
</evidence>
<protein>
    <recommendedName>
        <fullName evidence="3">non-specific serine/threonine protein kinase</fullName>
        <ecNumber evidence="3">2.7.11.1</ecNumber>
    </recommendedName>
</protein>
<feature type="compositionally biased region" description="Polar residues" evidence="9">
    <location>
        <begin position="685"/>
        <end position="698"/>
    </location>
</feature>
<feature type="compositionally biased region" description="Basic and acidic residues" evidence="9">
    <location>
        <begin position="542"/>
        <end position="553"/>
    </location>
</feature>
<keyword evidence="11" id="KW-1185">Reference proteome</keyword>
<dbReference type="WBParaSite" id="maker-uti_cns_0012647-snap-gene-0.4-mRNA-1">
    <property type="protein sequence ID" value="maker-uti_cns_0012647-snap-gene-0.4-mRNA-1"/>
    <property type="gene ID" value="maker-uti_cns_0012647-snap-gene-0.4"/>
</dbReference>
<reference evidence="12" key="1">
    <citation type="submission" date="2016-11" db="UniProtKB">
        <authorList>
            <consortium name="WormBaseParasite"/>
        </authorList>
    </citation>
    <scope>IDENTIFICATION</scope>
</reference>
<dbReference type="GO" id="GO:0005524">
    <property type="term" value="F:ATP binding"/>
    <property type="evidence" value="ECO:0007669"/>
    <property type="project" value="UniProtKB-KW"/>
</dbReference>
<evidence type="ECO:0000256" key="6">
    <source>
        <dbReference type="ARBA" id="ARBA00022741"/>
    </source>
</evidence>
<accession>A0A1I8IHW8</accession>
<proteinExistence type="inferred from homology"/>
<evidence type="ECO:0000256" key="5">
    <source>
        <dbReference type="ARBA" id="ARBA00022723"/>
    </source>
</evidence>
<comment type="similarity">
    <text evidence="2">Belongs to the cornifelin family.</text>
</comment>
<sequence length="1586" mass="174759">LSLMGATSPFRVPRRLSLMGVTSPFRVPRRLSLMGVTSPFRILRRLALMGVSSTFRVPRQLALMGVTSPFRVPRRLSLMGVTSPFRVPRQLSVMGVTSPFRVPRWLSLMGVTSPFRVPRRLSLMGVTSPFRVPRQLSVLSVTNGDGAHRATVASESARTTSKISNAFVTPEKQQIPTLDEITEGMADAKLFSFLSHARPREQPSPLRLQHATWTDATAGYAGYPHQHRWRLEGARRRSTCIITWFLPCYTHGQNAKAVNQSCPLCGIGFLFLPICLAVFIRTKIREQQNIPGNICKDCLSFIFCLPCSLVQDARETKSGALAVRQRPIFSLQGPECPILTSRFDGRSWHPLAGCCGRRNPQLEGRSQRAASLVDGSWQVRPQGAHRAERRTTCGVDRNWLALDFGRANFQQPDKAGGLVLKRDDVDVGSEAGEGPQISKNLNATRQVKGLQTDAVPDAQQSHNLVHLQEPRVTTAQPIDHASRCGAVGVGDNFAVVQLRATVQDYQQRCQSLLEVDMNIPENTTAVQLPVDDTPETLGTPAGEERTQEDSDMRDNLTEPAKLANQLLSRTRVSESPSLRAVSSFVASRAFFSGSDLVPVAANHVLVDSKAEALQDIQQAIESSESLGLGFPSPCPVIQVVPRSRKAKPVHMCLVAVAERRWKTLQAALAPKGSLVSQSRLSWLSESNRQARPTSPSDEMSSKEAIAENSVLKSGNQLGKMASVVCTRTGHVTRQLSDVAELAVLAGAPRLGVEAQTHRPGCRWDFLLGCLANVNRMFLGALTGFEPGRLARAADAVLGVRSRNHLGDSSSACSLGRVLRPVVGRPRSVSQQLNLELAHVESLRVGTHGDGSTTTVKDKIKGAIPKAMLGKKFGQSKKPVISGPIGFEHRVHTKFDAETQQFLDLPAQWVALVNNESNRRAPIVDPSRVTDVEAAKSKMIIRGSTSAQSRDVADFAGGGGIESQPPSSPPGQWNQPASSGSASLAASSVTAASVANRNRPLRQSTASTSDSNRHQPVRAVSSPAYRLSQQQMQMQQPPMQLPQQPHQFIPQQQQPSLAMDLAARLEQQLNAAAASAQAARSLTHEQFRSALERVVLPEDPRLFLDMQGFVKIGEGSTSQVLLTRDRRTSRQVAVVIMRDYPHPCIVEMYGSYLVDDELWVLMEYMPGGALTDIVTNKNIRLDDCQIATICQPVLQALSFLHSNGVIHRDIKSDSILFCRTGHVKLSDFGFCAQVSPELPRRKSLVGTPYWMAPELIARSPYGTEVDVWSLGVMIVEMIDGEPPYFNEAPVQAMRRIRDQQAPRLQFSRPVPPELADFLGRTMARDPKQRATADELLRHPFIARFASPDVGCLLQLLSSLRTAQDTRLTAPTTWYQRRYLRSHADYLNLCRNTRCTYANNVNCSWTLVAEPNHYLSSLTSQLGYRYCSHYLSGEPSRCVVTVPFNFVFKMQITQQDSDVCPGRVSLIVNSTDKLIRLGDNETIDVETNAVEIRLKACGNRLWYGFEFKLYVTALEGRSHLYQLHQGLPSKDIHPVQKLWARSPSECLIECLSSIYVCKGVHFNAEMLSCSMFDMPGAGGLLIGFSKTN</sequence>
<dbReference type="FunFam" id="1.10.510.10:FF:000768">
    <property type="entry name" value="Non-specific serine/threonine protein kinase"/>
    <property type="match status" value="1"/>
</dbReference>
<evidence type="ECO:0000256" key="1">
    <source>
        <dbReference type="ARBA" id="ARBA00001946"/>
    </source>
</evidence>
<evidence type="ECO:0000256" key="7">
    <source>
        <dbReference type="ARBA" id="ARBA00022840"/>
    </source>
</evidence>
<evidence type="ECO:0000256" key="2">
    <source>
        <dbReference type="ARBA" id="ARBA00009024"/>
    </source>
</evidence>
<evidence type="ECO:0000256" key="4">
    <source>
        <dbReference type="ARBA" id="ARBA00022679"/>
    </source>
</evidence>
<feature type="region of interest" description="Disordered" evidence="9">
    <location>
        <begin position="685"/>
        <end position="704"/>
    </location>
</feature>
<feature type="compositionally biased region" description="Polar residues" evidence="9">
    <location>
        <begin position="1000"/>
        <end position="1009"/>
    </location>
</feature>
<dbReference type="InterPro" id="IPR051931">
    <property type="entry name" value="PAK3-like"/>
</dbReference>
<dbReference type="SMART" id="SM00285">
    <property type="entry name" value="PBD"/>
    <property type="match status" value="1"/>
</dbReference>
<dbReference type="GO" id="GO:0046872">
    <property type="term" value="F:metal ion binding"/>
    <property type="evidence" value="ECO:0007669"/>
    <property type="project" value="UniProtKB-KW"/>
</dbReference>
<keyword evidence="7" id="KW-0067">ATP-binding</keyword>
<dbReference type="Pfam" id="PF00786">
    <property type="entry name" value="PBD"/>
    <property type="match status" value="1"/>
</dbReference>
<dbReference type="Gene3D" id="1.10.510.10">
    <property type="entry name" value="Transferase(Phosphotransferase) domain 1"/>
    <property type="match status" value="1"/>
</dbReference>
<dbReference type="PROSITE" id="PS50011">
    <property type="entry name" value="PROTEIN_KINASE_DOM"/>
    <property type="match status" value="1"/>
</dbReference>
<evidence type="ECO:0000313" key="12">
    <source>
        <dbReference type="WBParaSite" id="maker-uti_cns_0012647-snap-gene-0.4-mRNA-1"/>
    </source>
</evidence>
<dbReference type="PANTHER" id="PTHR45832">
    <property type="entry name" value="SERINE/THREONINE-PROTEIN KINASE SAMKA-RELATED-RELATED"/>
    <property type="match status" value="1"/>
</dbReference>
<dbReference type="InterPro" id="IPR011009">
    <property type="entry name" value="Kinase-like_dom_sf"/>
</dbReference>
<dbReference type="SUPFAM" id="SSF56112">
    <property type="entry name" value="Protein kinase-like (PK-like)"/>
    <property type="match status" value="1"/>
</dbReference>
<feature type="compositionally biased region" description="Low complexity" evidence="9">
    <location>
        <begin position="1028"/>
        <end position="1042"/>
    </location>
</feature>
<feature type="domain" description="Protein kinase" evidence="10">
    <location>
        <begin position="1105"/>
        <end position="1340"/>
    </location>
</feature>
<dbReference type="Pfam" id="PF00069">
    <property type="entry name" value="Pkinase"/>
    <property type="match status" value="1"/>
</dbReference>
<dbReference type="Pfam" id="PF04749">
    <property type="entry name" value="PLAC8"/>
    <property type="match status" value="1"/>
</dbReference>
<dbReference type="NCBIfam" id="TIGR01571">
    <property type="entry name" value="A_thal_Cys_rich"/>
    <property type="match status" value="1"/>
</dbReference>